<dbReference type="GO" id="GO:0039615">
    <property type="term" value="C:T=1 icosahedral viral capsid"/>
    <property type="evidence" value="ECO:0007669"/>
    <property type="project" value="UniProtKB-KW"/>
</dbReference>
<name>H2ESE9_9VIRU</name>
<dbReference type="InterPro" id="IPR001403">
    <property type="entry name" value="Parvovirus_coat"/>
</dbReference>
<protein>
    <submittedName>
        <fullName evidence="9">Capsid protein VP1</fullName>
    </submittedName>
</protein>
<evidence type="ECO:0000256" key="4">
    <source>
        <dbReference type="ARBA" id="ARBA00022561"/>
    </source>
</evidence>
<comment type="similarity">
    <text evidence="2">Belongs to the parvoviridae capsid protein family.</text>
</comment>
<evidence type="ECO:0000256" key="2">
    <source>
        <dbReference type="ARBA" id="ARBA00005398"/>
    </source>
</evidence>
<dbReference type="GeneID" id="11605582"/>
<dbReference type="Pfam" id="PF08398">
    <property type="entry name" value="Phospholip_A2_4"/>
    <property type="match status" value="1"/>
</dbReference>
<keyword evidence="10" id="KW-1185">Reference proteome</keyword>
<evidence type="ECO:0000256" key="5">
    <source>
        <dbReference type="ARBA" id="ARBA00022844"/>
    </source>
</evidence>
<sequence length="876" mass="99082">MTIKKTKGQVPDETTWVDHLMWFLRRLFAQGRGGLDATESLENRDGTFDTFIDDIQAKDRANHQRWLKEKADRDRIKAIKARDRERLRGTLITQKISEQNWEDIKHIFPELEKHEEAGKHAYKTFEYLLHHPSLQSILESQNPRELWETERERDKLAMEDIIKKQEEAAALTDRDRYEPLSGFRTREWPDDYTDRVDLEKQERDLEDARRAEDARREAELHFVPGKGDGGGDTEADFQAPESQPSIPHGDDLEDRRGLVLPGHRYTGPGNSDDRGEPLGPVDELAREHDRGYADLIKEGINPYVKYNRHDKDFTDALAEGPGGQTWAGNFAQSLFHLKRKITEVLDPQAVRDADAQSKKARISQEKTVNEPGPVGAPPENASVAAGGGMSGDTEVDHSAGGSGGVAGSLWEGGAKFSANKVETCVSKTVCVLPYNNHQYDAIKSEGQNRGLSYFGYKTPWGYLDYNQMNVHFSPSEFQRLLENYDAIRPASICYSIKHLTIKDVNIATDSSTTITDSATGGLCIMEDTGYNLPYVIGNMQQTVPDALPGSLYYPPNYAYLTVNHRVSTLNNQRAFYVLEHGNFAILTTGAEQTFTYTFPELPMKSLNTHCQNPHQMNNPLYSYVLKKRTASGEWQNIAKDDYANKGSNFLPGPKMNSTADHTVYFRTGTEKRLLPPLNTVPWREARNSADGLTYLPGSKQPPADYNLELADGDQTDSLYYEKTASNTQGKNYSVTLIPTLPSMVWDTRSLYYEQQIWAKIPDMDKSFMPEPLFGGWGMHNPPPQILLKVYPMPAYNTTATAGKSYLKQYATFILTVKMTWDVKPRSDHLRWNPQPAVQPPTFKGTSVCYTMDTNGSSSYYVEPDRGWTTRFRVKNL</sequence>
<evidence type="ECO:0000256" key="3">
    <source>
        <dbReference type="ARBA" id="ARBA00022431"/>
    </source>
</evidence>
<accession>H2ESE9</accession>
<keyword evidence="3" id="KW-1140">T=1 icosahedral capsid protein</keyword>
<reference evidence="9 10" key="1">
    <citation type="journal article" date="2011" name="PLoS ONE">
        <title>Two novel parvoviruses in frugivorous new and old world bats.</title>
        <authorList>
            <person name="Canuti M."/>
            <person name="Eis-Huebinger A.M."/>
            <person name="Deijs M."/>
            <person name="de Vries M."/>
            <person name="Drexler J.F."/>
            <person name="Oppong S.K."/>
            <person name="Muller M.A."/>
            <person name="Klose S.M."/>
            <person name="Wellinghausen N."/>
            <person name="Cottontail V.M."/>
            <person name="Kalko E.K.V."/>
            <person name="Drosten C."/>
            <person name="van der Hoek L."/>
        </authorList>
    </citation>
    <scope>NUCLEOTIDE SEQUENCE [LARGE SCALE GENOMIC DNA]</scope>
</reference>
<evidence type="ECO:0000259" key="7">
    <source>
        <dbReference type="Pfam" id="PF00740"/>
    </source>
</evidence>
<feature type="compositionally biased region" description="Basic and acidic residues" evidence="6">
    <location>
        <begin position="199"/>
        <end position="220"/>
    </location>
</feature>
<feature type="domain" description="Coat protein VP1/VP2 Parvovirus" evidence="7">
    <location>
        <begin position="399"/>
        <end position="659"/>
    </location>
</feature>
<feature type="region of interest" description="Disordered" evidence="6">
    <location>
        <begin position="355"/>
        <end position="402"/>
    </location>
</feature>
<dbReference type="Pfam" id="PF00740">
    <property type="entry name" value="VP1_2"/>
    <property type="match status" value="2"/>
</dbReference>
<dbReference type="EMBL" id="JQ037754">
    <property type="protein sequence ID" value="AEX38016.1"/>
    <property type="molecule type" value="Genomic_DNA"/>
</dbReference>
<keyword evidence="5" id="KW-0946">Virion</keyword>
<dbReference type="GO" id="GO:0005198">
    <property type="term" value="F:structural molecule activity"/>
    <property type="evidence" value="ECO:0007669"/>
    <property type="project" value="InterPro"/>
</dbReference>
<evidence type="ECO:0000313" key="9">
    <source>
        <dbReference type="EMBL" id="AEX38016.1"/>
    </source>
</evidence>
<feature type="region of interest" description="Disordered" evidence="6">
    <location>
        <begin position="199"/>
        <end position="280"/>
    </location>
</feature>
<dbReference type="OrthoDB" id="1726at10239"/>
<keyword evidence="4" id="KW-0167">Capsid protein</keyword>
<evidence type="ECO:0000256" key="6">
    <source>
        <dbReference type="SAM" id="MobiDB-lite"/>
    </source>
</evidence>
<evidence type="ECO:0000256" key="1">
    <source>
        <dbReference type="ARBA" id="ARBA00004328"/>
    </source>
</evidence>
<feature type="compositionally biased region" description="Basic and acidic residues" evidence="6">
    <location>
        <begin position="355"/>
        <end position="368"/>
    </location>
</feature>
<dbReference type="RefSeq" id="YP_005097852.1">
    <property type="nucleotide sequence ID" value="NC_016752.1"/>
</dbReference>
<evidence type="ECO:0000313" key="10">
    <source>
        <dbReference type="Proteomes" id="UP000168326"/>
    </source>
</evidence>
<feature type="compositionally biased region" description="Basic and acidic residues" evidence="6">
    <location>
        <begin position="248"/>
        <end position="257"/>
    </location>
</feature>
<dbReference type="InterPro" id="IPR036952">
    <property type="entry name" value="VP1/VP2"/>
</dbReference>
<dbReference type="SUPFAM" id="SSF88645">
    <property type="entry name" value="ssDNA viruses"/>
    <property type="match status" value="1"/>
</dbReference>
<dbReference type="InterPro" id="IPR016184">
    <property type="entry name" value="Capsid/spike_ssDNA_virus"/>
</dbReference>
<dbReference type="KEGG" id="vg:11605582"/>
<evidence type="ECO:0000259" key="8">
    <source>
        <dbReference type="Pfam" id="PF08398"/>
    </source>
</evidence>
<proteinExistence type="inferred from homology"/>
<feature type="domain" description="Phospholipase A2-like" evidence="8">
    <location>
        <begin position="256"/>
        <end position="337"/>
    </location>
</feature>
<dbReference type="Proteomes" id="UP000168326">
    <property type="component" value="Segment"/>
</dbReference>
<comment type="subcellular location">
    <subcellularLocation>
        <location evidence="1">Virion</location>
    </subcellularLocation>
</comment>
<feature type="domain" description="Coat protein VP1/VP2 Parvovirus" evidence="7">
    <location>
        <begin position="691"/>
        <end position="839"/>
    </location>
</feature>
<dbReference type="Gene3D" id="2.170.30.10">
    <property type="entry name" value="Parvovirus coat protein VP1/VP2"/>
    <property type="match status" value="2"/>
</dbReference>
<dbReference type="InterPro" id="IPR013607">
    <property type="entry name" value="Phospholipase_A2-like"/>
</dbReference>
<organism evidence="9 10">
    <name type="scientific">Artibeus jamaicensis parvovirus</name>
    <dbReference type="NCBI Taxonomy" id="2849740"/>
    <lineage>
        <taxon>Viruses</taxon>
        <taxon>Monodnaviria</taxon>
        <taxon>Shotokuvirae</taxon>
        <taxon>Cossaviricota</taxon>
        <taxon>Quintoviricetes</taxon>
        <taxon>Piccovirales</taxon>
        <taxon>Parvoviridae</taxon>
        <taxon>Parvovirinae</taxon>
        <taxon>Artiparvovirus</taxon>
        <taxon>Artiparvovirus chiropteran1</taxon>
    </lineage>
</organism>